<dbReference type="InterPro" id="IPR050204">
    <property type="entry name" value="AraC_XylS_family_regulators"/>
</dbReference>
<dbReference type="InterPro" id="IPR009057">
    <property type="entry name" value="Homeodomain-like_sf"/>
</dbReference>
<evidence type="ECO:0000313" key="5">
    <source>
        <dbReference type="EMBL" id="MDR7270527.1"/>
    </source>
</evidence>
<accession>A0ABU1YNT0</accession>
<evidence type="ECO:0000256" key="1">
    <source>
        <dbReference type="ARBA" id="ARBA00023015"/>
    </source>
</evidence>
<dbReference type="RefSeq" id="WP_310266513.1">
    <property type="nucleotide sequence ID" value="NZ_JAVDXU010000002.1"/>
</dbReference>
<keyword evidence="2" id="KW-0238">DNA-binding</keyword>
<dbReference type="Gene3D" id="3.30.450.20">
    <property type="entry name" value="PAS domain"/>
    <property type="match status" value="1"/>
</dbReference>
<keyword evidence="6" id="KW-1185">Reference proteome</keyword>
<evidence type="ECO:0000256" key="3">
    <source>
        <dbReference type="ARBA" id="ARBA00023163"/>
    </source>
</evidence>
<dbReference type="Gene3D" id="1.10.10.60">
    <property type="entry name" value="Homeodomain-like"/>
    <property type="match status" value="1"/>
</dbReference>
<sequence length="267" mass="30040">MTCPDASLSEPSVAHWRQQFLRELAQPLPWVEGLFDRQPDMVFSIKDRSGRYVSISQACAERCGLVHRGDAIGRTARQLFPAHMAERYTAQDEQLFRTGEPVLDNLDLTLFTNREPGWCLSTKLPLHDRVGRIIGLACLSRDLEEPSRSGMVDARMAAVVDLMLARHAEPLGVEMLADHAGLNVAQFERRMKKIFRLSPSQYLTKLRIDAAARLLQASDRRISDVALDCGFCDQSALTKQFRALTGLTPLAFRRWVRDIHPEAAAQA</sequence>
<dbReference type="PANTHER" id="PTHR46796:SF13">
    <property type="entry name" value="HTH-TYPE TRANSCRIPTIONAL ACTIVATOR RHAS"/>
    <property type="match status" value="1"/>
</dbReference>
<dbReference type="SUPFAM" id="SSF55785">
    <property type="entry name" value="PYP-like sensor domain (PAS domain)"/>
    <property type="match status" value="1"/>
</dbReference>
<keyword evidence="3" id="KW-0804">Transcription</keyword>
<dbReference type="InterPro" id="IPR018060">
    <property type="entry name" value="HTH_AraC"/>
</dbReference>
<dbReference type="Proteomes" id="UP001180453">
    <property type="component" value="Unassembled WGS sequence"/>
</dbReference>
<keyword evidence="1" id="KW-0805">Transcription regulation</keyword>
<proteinExistence type="predicted"/>
<organism evidence="5 6">
    <name type="scientific">Roseateles saccharophilus</name>
    <name type="common">Pseudomonas saccharophila</name>
    <dbReference type="NCBI Taxonomy" id="304"/>
    <lineage>
        <taxon>Bacteria</taxon>
        <taxon>Pseudomonadati</taxon>
        <taxon>Pseudomonadota</taxon>
        <taxon>Betaproteobacteria</taxon>
        <taxon>Burkholderiales</taxon>
        <taxon>Sphaerotilaceae</taxon>
        <taxon>Roseateles</taxon>
    </lineage>
</organism>
<evidence type="ECO:0000259" key="4">
    <source>
        <dbReference type="PROSITE" id="PS01124"/>
    </source>
</evidence>
<reference evidence="5 6" key="1">
    <citation type="submission" date="2023-07" db="EMBL/GenBank/DDBJ databases">
        <title>Sorghum-associated microbial communities from plants grown in Nebraska, USA.</title>
        <authorList>
            <person name="Schachtman D."/>
        </authorList>
    </citation>
    <scope>NUCLEOTIDE SEQUENCE [LARGE SCALE GENOMIC DNA]</scope>
    <source>
        <strain evidence="5 6">BE314</strain>
    </source>
</reference>
<comment type="caution">
    <text evidence="5">The sequence shown here is derived from an EMBL/GenBank/DDBJ whole genome shotgun (WGS) entry which is preliminary data.</text>
</comment>
<dbReference type="PROSITE" id="PS01124">
    <property type="entry name" value="HTH_ARAC_FAMILY_2"/>
    <property type="match status" value="1"/>
</dbReference>
<gene>
    <name evidence="5" type="ORF">J2X20_003185</name>
</gene>
<dbReference type="SUPFAM" id="SSF46689">
    <property type="entry name" value="Homeodomain-like"/>
    <property type="match status" value="2"/>
</dbReference>
<dbReference type="Pfam" id="PF08448">
    <property type="entry name" value="PAS_4"/>
    <property type="match status" value="1"/>
</dbReference>
<dbReference type="SMART" id="SM00342">
    <property type="entry name" value="HTH_ARAC"/>
    <property type="match status" value="1"/>
</dbReference>
<dbReference type="Pfam" id="PF12833">
    <property type="entry name" value="HTH_18"/>
    <property type="match status" value="1"/>
</dbReference>
<dbReference type="InterPro" id="IPR035965">
    <property type="entry name" value="PAS-like_dom_sf"/>
</dbReference>
<evidence type="ECO:0000313" key="6">
    <source>
        <dbReference type="Proteomes" id="UP001180453"/>
    </source>
</evidence>
<feature type="domain" description="HTH araC/xylS-type" evidence="4">
    <location>
        <begin position="157"/>
        <end position="255"/>
    </location>
</feature>
<evidence type="ECO:0000256" key="2">
    <source>
        <dbReference type="ARBA" id="ARBA00023125"/>
    </source>
</evidence>
<name>A0ABU1YNT0_ROSSA</name>
<dbReference type="PANTHER" id="PTHR46796">
    <property type="entry name" value="HTH-TYPE TRANSCRIPTIONAL ACTIVATOR RHAS-RELATED"/>
    <property type="match status" value="1"/>
</dbReference>
<dbReference type="EMBL" id="JAVDXU010000002">
    <property type="protein sequence ID" value="MDR7270527.1"/>
    <property type="molecule type" value="Genomic_DNA"/>
</dbReference>
<dbReference type="PROSITE" id="PS00041">
    <property type="entry name" value="HTH_ARAC_FAMILY_1"/>
    <property type="match status" value="1"/>
</dbReference>
<dbReference type="InterPro" id="IPR013656">
    <property type="entry name" value="PAS_4"/>
</dbReference>
<dbReference type="InterPro" id="IPR018062">
    <property type="entry name" value="HTH_AraC-typ_CS"/>
</dbReference>
<protein>
    <submittedName>
        <fullName evidence="5">Transcriptional regulator GlxA family with amidase domain</fullName>
    </submittedName>
</protein>